<dbReference type="Proteomes" id="UP001076464">
    <property type="component" value="Unassembled WGS sequence"/>
</dbReference>
<evidence type="ECO:0000313" key="1">
    <source>
        <dbReference type="EMBL" id="MCY4744473.1"/>
    </source>
</evidence>
<proteinExistence type="predicted"/>
<name>A0ACC6C7U5_9BURK</name>
<organism evidence="1 2">
    <name type="scientific">Roseateles hydrophilus</name>
    <dbReference type="NCBI Taxonomy" id="2975054"/>
    <lineage>
        <taxon>Bacteria</taxon>
        <taxon>Pseudomonadati</taxon>
        <taxon>Pseudomonadota</taxon>
        <taxon>Betaproteobacteria</taxon>
        <taxon>Burkholderiales</taxon>
        <taxon>Sphaerotilaceae</taxon>
        <taxon>Roseateles</taxon>
    </lineage>
</organism>
<evidence type="ECO:0000313" key="2">
    <source>
        <dbReference type="Proteomes" id="UP001076464"/>
    </source>
</evidence>
<gene>
    <name evidence="1" type="ORF">NYO99_05760</name>
</gene>
<dbReference type="EMBL" id="JAPPUY010000001">
    <property type="protein sequence ID" value="MCY4744473.1"/>
    <property type="molecule type" value="Genomic_DNA"/>
</dbReference>
<protein>
    <submittedName>
        <fullName evidence="1">Type II secretion system protein</fullName>
    </submittedName>
</protein>
<sequence>MTCSRACLGRLRPTGRACIGRRGALPPTLSAPCDPVCPPGHQRPAGRQRGFTLLELVMAIVILGVLGAFALPGLIDTGSQARVAQVNSTAGAVATAVSIAASKCVVTAGCNVRNWSLPMRGPDRKIGTMFNGYPTGQSRLPSYFGIRDWVDVKGVSIHEINTSITQFRVDTAPDPMNCMVIYHEVVNFGEQPSVTKLTSGC</sequence>
<accession>A0ACC6C7U5</accession>
<reference evidence="1" key="1">
    <citation type="submission" date="2022-08" db="EMBL/GenBank/DDBJ databases">
        <title>Genome sequencing of Pelomonas sp. UHG3.</title>
        <authorList>
            <person name="So Y."/>
        </authorList>
    </citation>
    <scope>NUCLEOTIDE SEQUENCE</scope>
    <source>
        <strain evidence="1">UHG3</strain>
    </source>
</reference>
<keyword evidence="2" id="KW-1185">Reference proteome</keyword>
<comment type="caution">
    <text evidence="1">The sequence shown here is derived from an EMBL/GenBank/DDBJ whole genome shotgun (WGS) entry which is preliminary data.</text>
</comment>